<evidence type="ECO:0000313" key="2">
    <source>
        <dbReference type="Proteomes" id="UP000887574"/>
    </source>
</evidence>
<keyword evidence="2" id="KW-1185">Reference proteome</keyword>
<feature type="chain" id="PRO_5037873552" evidence="1">
    <location>
        <begin position="23"/>
        <end position="169"/>
    </location>
</feature>
<proteinExistence type="predicted"/>
<reference evidence="3" key="1">
    <citation type="submission" date="2022-11" db="UniProtKB">
        <authorList>
            <consortium name="WormBaseParasite"/>
        </authorList>
    </citation>
    <scope>IDENTIFICATION</scope>
</reference>
<dbReference type="WBParaSite" id="jg12220">
    <property type="protein sequence ID" value="jg12220"/>
    <property type="gene ID" value="jg12220"/>
</dbReference>
<evidence type="ECO:0000313" key="3">
    <source>
        <dbReference type="WBParaSite" id="jg12220"/>
    </source>
</evidence>
<name>A0A915CSP7_9BILA</name>
<sequence length="169" mass="18797">MPIVQLFFVLTASVKLANLVESLNGKCSSGSQPFRSRDGSFLKCPKEESLKTDCKLPYKCDENTSYCCPFPFFDSEMLAMEHPQQQRAVITHLESDEDHDRYCGKEGRLFRVAHQTDQEAVLVVTCAMRIRLMALSGVAAKILVRGVPLEHVLSNAQTAQPDVFAGNSI</sequence>
<dbReference type="Proteomes" id="UP000887574">
    <property type="component" value="Unplaced"/>
</dbReference>
<dbReference type="AlphaFoldDB" id="A0A915CSP7"/>
<feature type="signal peptide" evidence="1">
    <location>
        <begin position="1"/>
        <end position="22"/>
    </location>
</feature>
<keyword evidence="1" id="KW-0732">Signal</keyword>
<accession>A0A915CSP7</accession>
<evidence type="ECO:0000256" key="1">
    <source>
        <dbReference type="SAM" id="SignalP"/>
    </source>
</evidence>
<protein>
    <submittedName>
        <fullName evidence="3">Uncharacterized protein</fullName>
    </submittedName>
</protein>
<organism evidence="2 3">
    <name type="scientific">Ditylenchus dipsaci</name>
    <dbReference type="NCBI Taxonomy" id="166011"/>
    <lineage>
        <taxon>Eukaryota</taxon>
        <taxon>Metazoa</taxon>
        <taxon>Ecdysozoa</taxon>
        <taxon>Nematoda</taxon>
        <taxon>Chromadorea</taxon>
        <taxon>Rhabditida</taxon>
        <taxon>Tylenchina</taxon>
        <taxon>Tylenchomorpha</taxon>
        <taxon>Sphaerularioidea</taxon>
        <taxon>Anguinidae</taxon>
        <taxon>Anguininae</taxon>
        <taxon>Ditylenchus</taxon>
    </lineage>
</organism>